<dbReference type="Proteomes" id="UP000051497">
    <property type="component" value="Unassembled WGS sequence"/>
</dbReference>
<keyword evidence="1" id="KW-0472">Membrane</keyword>
<dbReference type="PATRIC" id="fig|1590043.3.peg.515"/>
<proteinExistence type="predicted"/>
<dbReference type="Gene3D" id="3.30.565.10">
    <property type="entry name" value="Histidine kinase-like ATPase, C-terminal domain"/>
    <property type="match status" value="1"/>
</dbReference>
<protein>
    <submittedName>
        <fullName evidence="3 4">Histidine kinase</fullName>
        <ecNumber evidence="3">2.7.13.3</ecNumber>
    </submittedName>
</protein>
<evidence type="ECO:0000313" key="5">
    <source>
        <dbReference type="Proteomes" id="UP000051497"/>
    </source>
</evidence>
<keyword evidence="1" id="KW-1133">Transmembrane helix</keyword>
<sequence>MDPKKQTQAPGATVEEEDFFLPNFCAVKTIFILCIGAELVALVLILATGDILHESWDELGLLSVFVQWIAFASAGVLCTARRFLAKLSLVWAAITAYLLVVLVTGCIAGAGQYLLLKINYQWGSNPETIGQFVSRCVMISAIMTFVALRYFYIQHQWKRRIELESQARVEALQARIRPHFLFNSMNIIASLIHTQPNAAEQAVEDLSELFRATLHTGAMIPLSEEWNLCRNYMRIEGLRLDERLTIDADLSKVPEDAAIPMLTLQPLVENAIYHGIQPLEQGGTITIRGEMQGNMVCIHLSNPIPAESKPRAPQGNRIAMVNIGHRLNLLFGSHAKMKVNKLPERYEVTVTFPYLKSGK</sequence>
<keyword evidence="1" id="KW-0812">Transmembrane</keyword>
<feature type="domain" description="Signal transduction histidine kinase internal region" evidence="2">
    <location>
        <begin position="167"/>
        <end position="244"/>
    </location>
</feature>
<name>A0A0Q9YMU6_9GAMM</name>
<dbReference type="OrthoDB" id="2514702at2"/>
<feature type="transmembrane region" description="Helical" evidence="1">
    <location>
        <begin position="29"/>
        <end position="47"/>
    </location>
</feature>
<feature type="transmembrane region" description="Helical" evidence="1">
    <location>
        <begin position="132"/>
        <end position="152"/>
    </location>
</feature>
<dbReference type="EC" id="2.7.13.3" evidence="3"/>
<dbReference type="Pfam" id="PF06580">
    <property type="entry name" value="His_kinase"/>
    <property type="match status" value="1"/>
</dbReference>
<dbReference type="RefSeq" id="WP_075065158.1">
    <property type="nucleotide sequence ID" value="NZ_LKAJ02000001.1"/>
</dbReference>
<dbReference type="SUPFAM" id="SSF55874">
    <property type="entry name" value="ATPase domain of HSP90 chaperone/DNA topoisomerase II/histidine kinase"/>
    <property type="match status" value="1"/>
</dbReference>
<gene>
    <name evidence="3" type="primary">ypdA</name>
    <name evidence="3" type="ORF">HT99x_00512</name>
    <name evidence="4" type="ORF">HT99x_014780</name>
</gene>
<dbReference type="InterPro" id="IPR036890">
    <property type="entry name" value="HATPase_C_sf"/>
</dbReference>
<dbReference type="InterPro" id="IPR010559">
    <property type="entry name" value="Sig_transdc_His_kin_internal"/>
</dbReference>
<reference evidence="4" key="2">
    <citation type="journal article" date="2016" name="Genome Announc.">
        <title>Draft Genome Sequences of Two Novel Amoeba-Resistant Intranuclear Bacteria, 'Candidatus Berkiella cookevillensis' and 'Candidatus Berkiella aquae'.</title>
        <authorList>
            <person name="Mehari Y.T."/>
            <person name="Arivett B.A."/>
            <person name="Farone A.L."/>
            <person name="Gunderson J.H."/>
            <person name="Farone M.B."/>
        </authorList>
    </citation>
    <scope>NUCLEOTIDE SEQUENCE</scope>
    <source>
        <strain evidence="4">HT99</strain>
    </source>
</reference>
<keyword evidence="3" id="KW-0418">Kinase</keyword>
<evidence type="ECO:0000313" key="3">
    <source>
        <dbReference type="EMBL" id="KRG22095.1"/>
    </source>
</evidence>
<dbReference type="STRING" id="295108.HT99x_00512"/>
<evidence type="ECO:0000313" key="4">
    <source>
        <dbReference type="EMBL" id="MCS5712702.1"/>
    </source>
</evidence>
<keyword evidence="5" id="KW-1185">Reference proteome</keyword>
<dbReference type="PANTHER" id="PTHR34220:SF7">
    <property type="entry name" value="SENSOR HISTIDINE KINASE YPDA"/>
    <property type="match status" value="1"/>
</dbReference>
<dbReference type="GO" id="GO:0016020">
    <property type="term" value="C:membrane"/>
    <property type="evidence" value="ECO:0007669"/>
    <property type="project" value="InterPro"/>
</dbReference>
<dbReference type="AlphaFoldDB" id="A0A0Q9YMU6"/>
<dbReference type="EMBL" id="LKAJ01000002">
    <property type="protein sequence ID" value="KRG22095.1"/>
    <property type="molecule type" value="Genomic_DNA"/>
</dbReference>
<dbReference type="PANTHER" id="PTHR34220">
    <property type="entry name" value="SENSOR HISTIDINE KINASE YPDA"/>
    <property type="match status" value="1"/>
</dbReference>
<organism evidence="3">
    <name type="scientific">Candidatus Berkiella aquae</name>
    <dbReference type="NCBI Taxonomy" id="295108"/>
    <lineage>
        <taxon>Bacteria</taxon>
        <taxon>Pseudomonadati</taxon>
        <taxon>Pseudomonadota</taxon>
        <taxon>Gammaproteobacteria</taxon>
        <taxon>Candidatus Berkiellales</taxon>
        <taxon>Candidatus Berkiellaceae</taxon>
        <taxon>Candidatus Berkiella</taxon>
    </lineage>
</organism>
<dbReference type="InterPro" id="IPR050640">
    <property type="entry name" value="Bact_2-comp_sensor_kinase"/>
</dbReference>
<dbReference type="GO" id="GO:0000155">
    <property type="term" value="F:phosphorelay sensor kinase activity"/>
    <property type="evidence" value="ECO:0007669"/>
    <property type="project" value="InterPro"/>
</dbReference>
<comment type="caution">
    <text evidence="3">The sequence shown here is derived from an EMBL/GenBank/DDBJ whole genome shotgun (WGS) entry which is preliminary data.</text>
</comment>
<evidence type="ECO:0000256" key="1">
    <source>
        <dbReference type="SAM" id="Phobius"/>
    </source>
</evidence>
<accession>A0A0Q9YMU6</accession>
<feature type="transmembrane region" description="Helical" evidence="1">
    <location>
        <begin position="59"/>
        <end position="77"/>
    </location>
</feature>
<evidence type="ECO:0000259" key="2">
    <source>
        <dbReference type="Pfam" id="PF06580"/>
    </source>
</evidence>
<reference evidence="4" key="3">
    <citation type="submission" date="2021-06" db="EMBL/GenBank/DDBJ databases">
        <title>Genomic Description and Analysis of Intracellular Bacteria, Candidatus Berkiella cookevillensis and Candidatus Berkiella aquae.</title>
        <authorList>
            <person name="Kidane D.T."/>
            <person name="Mehari Y.T."/>
            <person name="Rice F.C."/>
            <person name="Arivett B.A."/>
            <person name="Farone A.L."/>
            <person name="Berk S.G."/>
            <person name="Farone M.B."/>
        </authorList>
    </citation>
    <scope>NUCLEOTIDE SEQUENCE</scope>
    <source>
        <strain evidence="4">HT99</strain>
    </source>
</reference>
<reference evidence="3" key="1">
    <citation type="submission" date="2015-09" db="EMBL/GenBank/DDBJ databases">
        <title>Draft Genome Sequences of Two Novel Amoeba-resistant Intranuclear Bacteria, Candidatus Berkiella cookevillensis and Candidatus Berkiella aquae.</title>
        <authorList>
            <person name="Mehari Y.T."/>
            <person name="Arivett B.A."/>
            <person name="Farone A.L."/>
            <person name="Gunderson J.H."/>
            <person name="Farone M.B."/>
        </authorList>
    </citation>
    <scope>NUCLEOTIDE SEQUENCE [LARGE SCALE GENOMIC DNA]</scope>
    <source>
        <strain evidence="3">HT99</strain>
    </source>
</reference>
<dbReference type="EMBL" id="LKAJ02000001">
    <property type="protein sequence ID" value="MCS5712702.1"/>
    <property type="molecule type" value="Genomic_DNA"/>
</dbReference>
<keyword evidence="3" id="KW-0808">Transferase</keyword>
<feature type="transmembrane region" description="Helical" evidence="1">
    <location>
        <begin position="89"/>
        <end position="112"/>
    </location>
</feature>